<evidence type="ECO:0000313" key="2">
    <source>
        <dbReference type="Proteomes" id="UP000076502"/>
    </source>
</evidence>
<proteinExistence type="predicted"/>
<evidence type="ECO:0000313" key="1">
    <source>
        <dbReference type="EMBL" id="KZC04453.1"/>
    </source>
</evidence>
<protein>
    <submittedName>
        <fullName evidence="1">Uncharacterized protein</fullName>
    </submittedName>
</protein>
<dbReference type="Proteomes" id="UP000076502">
    <property type="component" value="Unassembled WGS sequence"/>
</dbReference>
<name>A0A154NXW4_DUFNO</name>
<dbReference type="AlphaFoldDB" id="A0A154NXW4"/>
<dbReference type="EMBL" id="KQ434780">
    <property type="protein sequence ID" value="KZC04453.1"/>
    <property type="molecule type" value="Genomic_DNA"/>
</dbReference>
<organism evidence="1 2">
    <name type="scientific">Dufourea novaeangliae</name>
    <name type="common">Sweat bee</name>
    <dbReference type="NCBI Taxonomy" id="178035"/>
    <lineage>
        <taxon>Eukaryota</taxon>
        <taxon>Metazoa</taxon>
        <taxon>Ecdysozoa</taxon>
        <taxon>Arthropoda</taxon>
        <taxon>Hexapoda</taxon>
        <taxon>Insecta</taxon>
        <taxon>Pterygota</taxon>
        <taxon>Neoptera</taxon>
        <taxon>Endopterygota</taxon>
        <taxon>Hymenoptera</taxon>
        <taxon>Apocrita</taxon>
        <taxon>Aculeata</taxon>
        <taxon>Apoidea</taxon>
        <taxon>Anthophila</taxon>
        <taxon>Halictidae</taxon>
        <taxon>Rophitinae</taxon>
        <taxon>Dufourea</taxon>
    </lineage>
</organism>
<keyword evidence="2" id="KW-1185">Reference proteome</keyword>
<gene>
    <name evidence="1" type="ORF">WN55_04259</name>
</gene>
<accession>A0A154NXW4</accession>
<sequence length="58" mass="6154">MNLLDCLSFTHTRGAKFSGDAVAPPLVCSNIGNMSRHEPQSVAAETRANVPVQKVSTV</sequence>
<reference evidence="1 2" key="1">
    <citation type="submission" date="2015-07" db="EMBL/GenBank/DDBJ databases">
        <title>The genome of Dufourea novaeangliae.</title>
        <authorList>
            <person name="Pan H."/>
            <person name="Kapheim K."/>
        </authorList>
    </citation>
    <scope>NUCLEOTIDE SEQUENCE [LARGE SCALE GENOMIC DNA]</scope>
    <source>
        <strain evidence="1">0120121106</strain>
        <tissue evidence="1">Whole body</tissue>
    </source>
</reference>